<organism evidence="1 2">
    <name type="scientific">Delitschia confertaspora ATCC 74209</name>
    <dbReference type="NCBI Taxonomy" id="1513339"/>
    <lineage>
        <taxon>Eukaryota</taxon>
        <taxon>Fungi</taxon>
        <taxon>Dikarya</taxon>
        <taxon>Ascomycota</taxon>
        <taxon>Pezizomycotina</taxon>
        <taxon>Dothideomycetes</taxon>
        <taxon>Pleosporomycetidae</taxon>
        <taxon>Pleosporales</taxon>
        <taxon>Delitschiaceae</taxon>
        <taxon>Delitschia</taxon>
    </lineage>
</organism>
<name>A0A9P4JM39_9PLEO</name>
<accession>A0A9P4JM39</accession>
<dbReference type="EMBL" id="ML993970">
    <property type="protein sequence ID" value="KAF2201585.1"/>
    <property type="molecule type" value="Genomic_DNA"/>
</dbReference>
<dbReference type="Gene3D" id="3.40.50.150">
    <property type="entry name" value="Vaccinia Virus protein VP39"/>
    <property type="match status" value="1"/>
</dbReference>
<proteinExistence type="predicted"/>
<dbReference type="PANTHER" id="PTHR43712">
    <property type="entry name" value="PUTATIVE (AFU_ORTHOLOGUE AFUA_4G14580)-RELATED"/>
    <property type="match status" value="1"/>
</dbReference>
<dbReference type="InterPro" id="IPR029063">
    <property type="entry name" value="SAM-dependent_MTases_sf"/>
</dbReference>
<evidence type="ECO:0008006" key="3">
    <source>
        <dbReference type="Google" id="ProtNLM"/>
    </source>
</evidence>
<keyword evidence="2" id="KW-1185">Reference proteome</keyword>
<dbReference type="PANTHER" id="PTHR43712:SF15">
    <property type="entry name" value="MONODICTYPHENONE CLUSTER TRANSCRIPTIONAL COACTIVATOR MDPA"/>
    <property type="match status" value="1"/>
</dbReference>
<dbReference type="SUPFAM" id="SSF46785">
    <property type="entry name" value="Winged helix' DNA-binding domain"/>
    <property type="match status" value="1"/>
</dbReference>
<evidence type="ECO:0000313" key="2">
    <source>
        <dbReference type="Proteomes" id="UP000799536"/>
    </source>
</evidence>
<protein>
    <recommendedName>
        <fullName evidence="3">O-methyltransferase domain-containing protein</fullName>
    </recommendedName>
</protein>
<reference evidence="1" key="1">
    <citation type="journal article" date="2020" name="Stud. Mycol.">
        <title>101 Dothideomycetes genomes: a test case for predicting lifestyles and emergence of pathogens.</title>
        <authorList>
            <person name="Haridas S."/>
            <person name="Albert R."/>
            <person name="Binder M."/>
            <person name="Bloem J."/>
            <person name="Labutti K."/>
            <person name="Salamov A."/>
            <person name="Andreopoulos B."/>
            <person name="Baker S."/>
            <person name="Barry K."/>
            <person name="Bills G."/>
            <person name="Bluhm B."/>
            <person name="Cannon C."/>
            <person name="Castanera R."/>
            <person name="Culley D."/>
            <person name="Daum C."/>
            <person name="Ezra D."/>
            <person name="Gonzalez J."/>
            <person name="Henrissat B."/>
            <person name="Kuo A."/>
            <person name="Liang C."/>
            <person name="Lipzen A."/>
            <person name="Lutzoni F."/>
            <person name="Magnuson J."/>
            <person name="Mondo S."/>
            <person name="Nolan M."/>
            <person name="Ohm R."/>
            <person name="Pangilinan J."/>
            <person name="Park H.-J."/>
            <person name="Ramirez L."/>
            <person name="Alfaro M."/>
            <person name="Sun H."/>
            <person name="Tritt A."/>
            <person name="Yoshinaga Y."/>
            <person name="Zwiers L.-H."/>
            <person name="Turgeon B."/>
            <person name="Goodwin S."/>
            <person name="Spatafora J."/>
            <person name="Crous P."/>
            <person name="Grigoriev I."/>
        </authorList>
    </citation>
    <scope>NUCLEOTIDE SEQUENCE</scope>
    <source>
        <strain evidence="1">ATCC 74209</strain>
    </source>
</reference>
<dbReference type="AlphaFoldDB" id="A0A9P4JM39"/>
<dbReference type="Gene3D" id="1.10.10.10">
    <property type="entry name" value="Winged helix-like DNA-binding domain superfamily/Winged helix DNA-binding domain"/>
    <property type="match status" value="1"/>
</dbReference>
<sequence length="497" mass="54092">MDSVALLESYTNELATAVKTFSNHFRNTKVASTWLPSTSQLELPADALIEVHQARRRILANLVKVDALISKPTDFLQRITGQSQIVACLHWLGTLQVLACIPLTGSVPAKDLAELAGVPESQLLRIIRMTATSGFLCEPTRDYIAHTPLSAPFVTRPSYLDAALFLEEVQNPAALHMAAATQRLGSNGHETEEMSYNANEIPYNAAFGTERSFQTACEDKPKLAKQWAAFLKFAGDGDDELMEVLTRLDWNSLGDACVVEMGAKSTGSAMVLADLYPSLHIVVQMTESKTSAHYGAKQPRPSSSNRTLVSLPLFNSLSFPSNSSSSSNSIEGPFSTEELRTQELLSRITVQKRQFGDLQLIREAQVYILRLPAPSPSIHSSSLPSLILSELQAHLPILCSSPSATLLLTIRVVPEPGSVDPDVEQVARSRDLALLQVAGDRELEMKEVLELVEGCRDQRGSLVVVNRLKGRSSGNTVALGVKYQAYGTSVEGISYNA</sequence>
<dbReference type="OrthoDB" id="2410195at2759"/>
<comment type="caution">
    <text evidence="1">The sequence shown here is derived from an EMBL/GenBank/DDBJ whole genome shotgun (WGS) entry which is preliminary data.</text>
</comment>
<dbReference type="InterPro" id="IPR036390">
    <property type="entry name" value="WH_DNA-bd_sf"/>
</dbReference>
<gene>
    <name evidence="1" type="ORF">GQ43DRAFT_471677</name>
</gene>
<evidence type="ECO:0000313" key="1">
    <source>
        <dbReference type="EMBL" id="KAF2201585.1"/>
    </source>
</evidence>
<dbReference type="InterPro" id="IPR036388">
    <property type="entry name" value="WH-like_DNA-bd_sf"/>
</dbReference>
<dbReference type="Proteomes" id="UP000799536">
    <property type="component" value="Unassembled WGS sequence"/>
</dbReference>